<evidence type="ECO:0000313" key="2">
    <source>
        <dbReference type="Proteomes" id="UP001642260"/>
    </source>
</evidence>
<keyword evidence="2" id="KW-1185">Reference proteome</keyword>
<name>A0ABC8J1V8_ERUVS</name>
<protein>
    <submittedName>
        <fullName evidence="1">Uncharacterized protein</fullName>
    </submittedName>
</protein>
<dbReference type="AlphaFoldDB" id="A0ABC8J1V8"/>
<comment type="caution">
    <text evidence="1">The sequence shown here is derived from an EMBL/GenBank/DDBJ whole genome shotgun (WGS) entry which is preliminary data.</text>
</comment>
<gene>
    <name evidence="1" type="ORF">ERUC_LOCUS3181</name>
</gene>
<proteinExistence type="predicted"/>
<accession>A0ABC8J1V8</accession>
<sequence length="79" mass="8656">MPGTLSKRMVYKEVKLKSKGSPRIGVFAFPSATSSIVSGGSFFSLTHLKFFVRLLGSLRYRTYQCLPGDGAKNVVVRPS</sequence>
<dbReference type="Proteomes" id="UP001642260">
    <property type="component" value="Unassembled WGS sequence"/>
</dbReference>
<organism evidence="1 2">
    <name type="scientific">Eruca vesicaria subsp. sativa</name>
    <name type="common">Garden rocket</name>
    <name type="synonym">Eruca sativa</name>
    <dbReference type="NCBI Taxonomy" id="29727"/>
    <lineage>
        <taxon>Eukaryota</taxon>
        <taxon>Viridiplantae</taxon>
        <taxon>Streptophyta</taxon>
        <taxon>Embryophyta</taxon>
        <taxon>Tracheophyta</taxon>
        <taxon>Spermatophyta</taxon>
        <taxon>Magnoliopsida</taxon>
        <taxon>eudicotyledons</taxon>
        <taxon>Gunneridae</taxon>
        <taxon>Pentapetalae</taxon>
        <taxon>rosids</taxon>
        <taxon>malvids</taxon>
        <taxon>Brassicales</taxon>
        <taxon>Brassicaceae</taxon>
        <taxon>Brassiceae</taxon>
        <taxon>Eruca</taxon>
    </lineage>
</organism>
<dbReference type="EMBL" id="CAKOAT010056600">
    <property type="protein sequence ID" value="CAH8302355.1"/>
    <property type="molecule type" value="Genomic_DNA"/>
</dbReference>
<reference evidence="1 2" key="1">
    <citation type="submission" date="2022-03" db="EMBL/GenBank/DDBJ databases">
        <authorList>
            <person name="Macdonald S."/>
            <person name="Ahmed S."/>
            <person name="Newling K."/>
        </authorList>
    </citation>
    <scope>NUCLEOTIDE SEQUENCE [LARGE SCALE GENOMIC DNA]</scope>
</reference>
<evidence type="ECO:0000313" key="1">
    <source>
        <dbReference type="EMBL" id="CAH8302355.1"/>
    </source>
</evidence>